<dbReference type="GO" id="GO:0030600">
    <property type="term" value="F:feruloyl esterase activity"/>
    <property type="evidence" value="ECO:0007669"/>
    <property type="project" value="UniProtKB-EC"/>
</dbReference>
<evidence type="ECO:0000256" key="10">
    <source>
        <dbReference type="SAM" id="SignalP"/>
    </source>
</evidence>
<dbReference type="GO" id="GO:0045493">
    <property type="term" value="P:xylan catabolic process"/>
    <property type="evidence" value="ECO:0007669"/>
    <property type="project" value="UniProtKB-KW"/>
</dbReference>
<organism evidence="11 12">
    <name type="scientific">Gymnopus androsaceus JB14</name>
    <dbReference type="NCBI Taxonomy" id="1447944"/>
    <lineage>
        <taxon>Eukaryota</taxon>
        <taxon>Fungi</taxon>
        <taxon>Dikarya</taxon>
        <taxon>Basidiomycota</taxon>
        <taxon>Agaricomycotina</taxon>
        <taxon>Agaricomycetes</taxon>
        <taxon>Agaricomycetidae</taxon>
        <taxon>Agaricales</taxon>
        <taxon>Marasmiineae</taxon>
        <taxon>Omphalotaceae</taxon>
        <taxon>Gymnopus</taxon>
    </lineage>
</organism>
<dbReference type="Gene3D" id="3.40.50.1820">
    <property type="entry name" value="alpha/beta hydrolase"/>
    <property type="match status" value="1"/>
</dbReference>
<evidence type="ECO:0000256" key="4">
    <source>
        <dbReference type="ARBA" id="ARBA00022651"/>
    </source>
</evidence>
<dbReference type="InterPro" id="IPR029058">
    <property type="entry name" value="AB_hydrolase_fold"/>
</dbReference>
<dbReference type="PANTHER" id="PTHR38050:SF2">
    <property type="entry name" value="FERULOYL ESTERASE C-RELATED"/>
    <property type="match status" value="1"/>
</dbReference>
<proteinExistence type="predicted"/>
<evidence type="ECO:0000256" key="6">
    <source>
        <dbReference type="ARBA" id="ARBA00022801"/>
    </source>
</evidence>
<dbReference type="EC" id="3.1.1.73" evidence="2"/>
<dbReference type="Proteomes" id="UP000799118">
    <property type="component" value="Unassembled WGS sequence"/>
</dbReference>
<evidence type="ECO:0000256" key="1">
    <source>
        <dbReference type="ARBA" id="ARBA00004613"/>
    </source>
</evidence>
<dbReference type="EMBL" id="ML769423">
    <property type="protein sequence ID" value="KAE9403622.1"/>
    <property type="molecule type" value="Genomic_DNA"/>
</dbReference>
<evidence type="ECO:0000256" key="5">
    <source>
        <dbReference type="ARBA" id="ARBA00022729"/>
    </source>
</evidence>
<feature type="signal peptide" evidence="10">
    <location>
        <begin position="1"/>
        <end position="19"/>
    </location>
</feature>
<keyword evidence="4" id="KW-0858">Xylan degradation</keyword>
<evidence type="ECO:0000313" key="12">
    <source>
        <dbReference type="Proteomes" id="UP000799118"/>
    </source>
</evidence>
<evidence type="ECO:0000256" key="7">
    <source>
        <dbReference type="ARBA" id="ARBA00023277"/>
    </source>
</evidence>
<comment type="catalytic activity">
    <reaction evidence="9">
        <text>feruloyl-polysaccharide + H2O = ferulate + polysaccharide.</text>
        <dbReference type="EC" id="3.1.1.73"/>
    </reaction>
</comment>
<keyword evidence="5 10" id="KW-0732">Signal</keyword>
<dbReference type="GO" id="GO:0005576">
    <property type="term" value="C:extracellular region"/>
    <property type="evidence" value="ECO:0007669"/>
    <property type="project" value="UniProtKB-SubCell"/>
</dbReference>
<dbReference type="OrthoDB" id="424610at2759"/>
<reference evidence="11" key="1">
    <citation type="journal article" date="2019" name="Environ. Microbiol.">
        <title>Fungal ecological strategies reflected in gene transcription - a case study of two litter decomposers.</title>
        <authorList>
            <person name="Barbi F."/>
            <person name="Kohler A."/>
            <person name="Barry K."/>
            <person name="Baskaran P."/>
            <person name="Daum C."/>
            <person name="Fauchery L."/>
            <person name="Ihrmark K."/>
            <person name="Kuo A."/>
            <person name="LaButti K."/>
            <person name="Lipzen A."/>
            <person name="Morin E."/>
            <person name="Grigoriev I.V."/>
            <person name="Henrissat B."/>
            <person name="Lindahl B."/>
            <person name="Martin F."/>
        </authorList>
    </citation>
    <scope>NUCLEOTIDE SEQUENCE</scope>
    <source>
        <strain evidence="11">JB14</strain>
    </source>
</reference>
<keyword evidence="3" id="KW-0964">Secreted</keyword>
<sequence length="340" mass="36880">MFCFFVLSWITIPMTLVMARPINMGLLNRASSSSTSIYSFDSTNHATRNITDGEFAGRSYLVHLPSDYDKDKNHAVVLSFHGNGGTSSQQETISQLSDTGMTINDLGIIAVYPQASLGKGRDGGQKENSWQGAPYAADGVDDIGFTSTILDEVSANLAVDAERFYATGKSNGGGFTNLLACTPSINVRFAAFATISAALYPDTLPGVDASDTSTACNPKRQIPILISHGYNDTTIPYLGQTERDGSTDYRTPNIDSFAESWAKRNVQYLNSSSDAVAQFTTTDPYTNTLQRLYTIGKVLQLSLNYFQHCWPSEAGLDCDKASFNLTPAKLLSFLEANPLN</sequence>
<dbReference type="SUPFAM" id="SSF53474">
    <property type="entry name" value="alpha/beta-Hydrolases"/>
    <property type="match status" value="1"/>
</dbReference>
<dbReference type="PANTHER" id="PTHR38050">
    <property type="match status" value="1"/>
</dbReference>
<dbReference type="InterPro" id="IPR043595">
    <property type="entry name" value="FaeB/C/D"/>
</dbReference>
<gene>
    <name evidence="11" type="ORF">BT96DRAFT_878498</name>
</gene>
<keyword evidence="7" id="KW-0119">Carbohydrate metabolism</keyword>
<evidence type="ECO:0000256" key="3">
    <source>
        <dbReference type="ARBA" id="ARBA00022525"/>
    </source>
</evidence>
<name>A0A6A4HWE5_9AGAR</name>
<keyword evidence="6" id="KW-0378">Hydrolase</keyword>
<evidence type="ECO:0000313" key="11">
    <source>
        <dbReference type="EMBL" id="KAE9403622.1"/>
    </source>
</evidence>
<evidence type="ECO:0000256" key="9">
    <source>
        <dbReference type="ARBA" id="ARBA00034075"/>
    </source>
</evidence>
<protein>
    <recommendedName>
        <fullName evidence="2">feruloyl esterase</fullName>
        <ecNumber evidence="2">3.1.1.73</ecNumber>
    </recommendedName>
</protein>
<feature type="chain" id="PRO_5038796523" description="feruloyl esterase" evidence="10">
    <location>
        <begin position="20"/>
        <end position="340"/>
    </location>
</feature>
<comment type="subcellular location">
    <subcellularLocation>
        <location evidence="1">Secreted</location>
    </subcellularLocation>
</comment>
<keyword evidence="8" id="KW-0624">Polysaccharide degradation</keyword>
<accession>A0A6A4HWE5</accession>
<keyword evidence="12" id="KW-1185">Reference proteome</keyword>
<evidence type="ECO:0000256" key="2">
    <source>
        <dbReference type="ARBA" id="ARBA00013091"/>
    </source>
</evidence>
<dbReference type="AlphaFoldDB" id="A0A6A4HWE5"/>
<evidence type="ECO:0000256" key="8">
    <source>
        <dbReference type="ARBA" id="ARBA00023326"/>
    </source>
</evidence>